<evidence type="ECO:0000313" key="5">
    <source>
        <dbReference type="EMBL" id="VIO63918.1"/>
    </source>
</evidence>
<feature type="transmembrane region" description="Helical" evidence="3">
    <location>
        <begin position="679"/>
        <end position="705"/>
    </location>
</feature>
<proteinExistence type="predicted"/>
<feature type="compositionally biased region" description="Basic and acidic residues" evidence="2">
    <location>
        <begin position="35"/>
        <end position="56"/>
    </location>
</feature>
<reference evidence="5" key="1">
    <citation type="submission" date="2019-04" db="EMBL/GenBank/DDBJ databases">
        <authorList>
            <person name="Melise S."/>
            <person name="Noan J."/>
            <person name="Okalmin O."/>
        </authorList>
    </citation>
    <scope>NUCLEOTIDE SEQUENCE</scope>
    <source>
        <strain evidence="5">FN9</strain>
    </source>
</reference>
<dbReference type="SUPFAM" id="SSF54160">
    <property type="entry name" value="Chromo domain-like"/>
    <property type="match status" value="2"/>
</dbReference>
<feature type="compositionally biased region" description="Polar residues" evidence="2">
    <location>
        <begin position="99"/>
        <end position="117"/>
    </location>
</feature>
<dbReference type="GO" id="GO:0006338">
    <property type="term" value="P:chromatin remodeling"/>
    <property type="evidence" value="ECO:0007669"/>
    <property type="project" value="UniProtKB-ARBA"/>
</dbReference>
<evidence type="ECO:0000256" key="2">
    <source>
        <dbReference type="SAM" id="MobiDB-lite"/>
    </source>
</evidence>
<keyword evidence="3" id="KW-1133">Transmembrane helix</keyword>
<feature type="transmembrane region" description="Helical" evidence="3">
    <location>
        <begin position="741"/>
        <end position="758"/>
    </location>
</feature>
<accession>A0A4E9ENP4</accession>
<protein>
    <recommendedName>
        <fullName evidence="4">Chromo domain-containing protein</fullName>
    </recommendedName>
</protein>
<dbReference type="PROSITE" id="PS50013">
    <property type="entry name" value="CHROMO_2"/>
    <property type="match status" value="1"/>
</dbReference>
<dbReference type="AlphaFoldDB" id="A0A4E9ENP4"/>
<keyword evidence="3" id="KW-0472">Membrane</keyword>
<gene>
    <name evidence="5" type="ORF">FUG_LOCUS542056</name>
</gene>
<name>A0A4E9ENP4_GIBZA</name>
<dbReference type="Pfam" id="PF00385">
    <property type="entry name" value="Chromo"/>
    <property type="match status" value="1"/>
</dbReference>
<feature type="region of interest" description="Disordered" evidence="2">
    <location>
        <begin position="404"/>
        <end position="457"/>
    </location>
</feature>
<feature type="compositionally biased region" description="Polar residues" evidence="2">
    <location>
        <begin position="411"/>
        <end position="424"/>
    </location>
</feature>
<feature type="transmembrane region" description="Helical" evidence="3">
    <location>
        <begin position="597"/>
        <end position="619"/>
    </location>
</feature>
<dbReference type="EMBL" id="CAAKMV010000185">
    <property type="protein sequence ID" value="VIO63918.1"/>
    <property type="molecule type" value="Genomic_DNA"/>
</dbReference>
<feature type="compositionally biased region" description="Polar residues" evidence="2">
    <location>
        <begin position="59"/>
        <end position="76"/>
    </location>
</feature>
<feature type="transmembrane region" description="Helical" evidence="3">
    <location>
        <begin position="631"/>
        <end position="652"/>
    </location>
</feature>
<dbReference type="InterPro" id="IPR000953">
    <property type="entry name" value="Chromo/chromo_shadow_dom"/>
</dbReference>
<feature type="transmembrane region" description="Helical" evidence="3">
    <location>
        <begin position="552"/>
        <end position="577"/>
    </location>
</feature>
<dbReference type="InterPro" id="IPR016197">
    <property type="entry name" value="Chromo-like_dom_sf"/>
</dbReference>
<feature type="compositionally biased region" description="Low complexity" evidence="2">
    <location>
        <begin position="443"/>
        <end position="455"/>
    </location>
</feature>
<feature type="region of interest" description="Disordered" evidence="2">
    <location>
        <begin position="1"/>
        <end position="289"/>
    </location>
</feature>
<organism evidence="5">
    <name type="scientific">Gibberella zeae</name>
    <name type="common">Wheat head blight fungus</name>
    <name type="synonym">Fusarium graminearum</name>
    <dbReference type="NCBI Taxonomy" id="5518"/>
    <lineage>
        <taxon>Eukaryota</taxon>
        <taxon>Fungi</taxon>
        <taxon>Dikarya</taxon>
        <taxon>Ascomycota</taxon>
        <taxon>Pezizomycotina</taxon>
        <taxon>Sordariomycetes</taxon>
        <taxon>Hypocreomycetidae</taxon>
        <taxon>Hypocreales</taxon>
        <taxon>Nectriaceae</taxon>
        <taxon>Fusarium</taxon>
    </lineage>
</organism>
<dbReference type="Gene3D" id="2.40.50.40">
    <property type="match status" value="2"/>
</dbReference>
<evidence type="ECO:0000256" key="3">
    <source>
        <dbReference type="SAM" id="Phobius"/>
    </source>
</evidence>
<evidence type="ECO:0000256" key="1">
    <source>
        <dbReference type="ARBA" id="ARBA00011353"/>
    </source>
</evidence>
<sequence length="816" mass="91525">MNALFGFLSSPLKKQPERPSSDTMPVPASQSRTLSPRDHRISRRASDRFSESETRSPRSRLSNVPSPSSVHDTTADISITSIRRETISTMPPPSKTPQRRSMGNTQSSPAPNRSTMSRRVASSPRERPLPRRQPSVELGEDSIISGYNDTNHSPAMLNRASAKNSPAQSVRSRRSSVKNSPATSSARKHATMKPNFTAVNDGPSERSSPRNQPRSRRSQVVVEEEEEKEEKEVFSGEENGVEEEEVFSGEGQEVEDQQSDQEALEQEEPEQEESEEAEEAEEEDDQEHQFKRIMDYRWVDDKIELRVEWSDGERTWSDEEIFHQDSPEALFDFWRNQPGGRPENPNDPGVYLVFAIRKHRTFRGKKQVLVEWLGYDSSEQTWENQNYIEQVAKEHVDDYMSKLQGTDKAKPNTNTKATSTSNVPLSKKKGIAKPVARGRGRPPKAATKPTTQKTQGRTRLERNGYMDMSRTIIQDPLPRFLPDTDRLILKRYTGIGLLDDFFAFSNIVWASVTDGSRPEVSLFMICFGGQLIATFMVFVIEAQRTIGWSPLVLNGAVWLWVIQSVGFGFVAPVYYIVHLLFTSKASYSQSVHVRDYLTLHTVFPSFFLGYIVPCIFLVYPFSNYNVRQWSNAVWSMAPFYIFILQTVFTGVLKRISVGQDANRSRVMLEKAALRHAYGFAWNIAVVSQMTTYAVLIAASAFPGLFPKGIAASFTMEKVFGPDAAPHTNKPMSSAGAAMHNFLIYDFATGSVAGLIWGLQQLLEVKPELKAGEERTNLARGVVTSVLLSGPGGALVALMQHRDESVLSAEAKAEKTK</sequence>
<comment type="subunit">
    <text evidence="1">Component of the NuA4 histone acetyltransferase complex.</text>
</comment>
<feature type="compositionally biased region" description="Acidic residues" evidence="2">
    <location>
        <begin position="239"/>
        <end position="286"/>
    </location>
</feature>
<feature type="compositionally biased region" description="Basic residues" evidence="2">
    <location>
        <begin position="426"/>
        <end position="442"/>
    </location>
</feature>
<feature type="transmembrane region" description="Helical" evidence="3">
    <location>
        <begin position="520"/>
        <end position="540"/>
    </location>
</feature>
<evidence type="ECO:0000259" key="4">
    <source>
        <dbReference type="PROSITE" id="PS50013"/>
    </source>
</evidence>
<keyword evidence="3" id="KW-0812">Transmembrane</keyword>
<dbReference type="InterPro" id="IPR023780">
    <property type="entry name" value="Chromo_domain"/>
</dbReference>
<feature type="domain" description="Chromo" evidence="4">
    <location>
        <begin position="351"/>
        <end position="411"/>
    </location>
</feature>